<evidence type="ECO:0000256" key="2">
    <source>
        <dbReference type="ARBA" id="ARBA00022670"/>
    </source>
</evidence>
<gene>
    <name evidence="9" type="ORF">EX87_07555</name>
</gene>
<feature type="domain" description="Peptidase S8/S53" evidence="8">
    <location>
        <begin position="101"/>
        <end position="311"/>
    </location>
</feature>
<dbReference type="PROSITE" id="PS00137">
    <property type="entry name" value="SUBTILASE_HIS"/>
    <property type="match status" value="1"/>
</dbReference>
<sequence length="395" mass="43411">MYKIISFPKTLGYSICAKKLKENQSIMPSVRHCESVGCLLVAQDEFEKLTRLIGREGYTVSNEVQVRLHSKESKESKDNKDEIPWGVEHIGAPALWHVTKGKGIKVAVIDTGISSSHPDLKGQIKGKVSVIAGAGRFNIGGHGTHVAGTIAAVANNRGIVGIAPEVDLYDVQAFGADGTANISDIIAGINWAIEQKVDIINMSFGTSEDHPAFHQALRVASRNGIVLVASAGNNGGGLEYPAAYREVIAVGAINQQAKLAEFSARGRGMNTVAPGVGIKSTWLKKGYRTLDGTSMAAAHISGLYALRLAQQRIRAMNRLNKRANYRWNKQITKQEEGIEKNQVKNHMKNHMKKHKKNHEKDHEKDHEKNQAHASENKPAPNRQNRFNLLSLFKRR</sequence>
<dbReference type="GO" id="GO:0006508">
    <property type="term" value="P:proteolysis"/>
    <property type="evidence" value="ECO:0007669"/>
    <property type="project" value="UniProtKB-KW"/>
</dbReference>
<evidence type="ECO:0000259" key="8">
    <source>
        <dbReference type="Pfam" id="PF00082"/>
    </source>
</evidence>
<evidence type="ECO:0000256" key="6">
    <source>
        <dbReference type="PROSITE-ProRule" id="PRU01240"/>
    </source>
</evidence>
<proteinExistence type="inferred from homology"/>
<dbReference type="GO" id="GO:0046872">
    <property type="term" value="F:metal ion binding"/>
    <property type="evidence" value="ECO:0007669"/>
    <property type="project" value="UniProtKB-KW"/>
</dbReference>
<dbReference type="SUPFAM" id="SSF52743">
    <property type="entry name" value="Subtilisin-like"/>
    <property type="match status" value="1"/>
</dbReference>
<comment type="similarity">
    <text evidence="1 6">Belongs to the peptidase S8 family.</text>
</comment>
<dbReference type="PANTHER" id="PTHR43806">
    <property type="entry name" value="PEPTIDASE S8"/>
    <property type="match status" value="1"/>
</dbReference>
<dbReference type="InterPro" id="IPR000209">
    <property type="entry name" value="Peptidase_S8/S53_dom"/>
</dbReference>
<dbReference type="Pfam" id="PF00082">
    <property type="entry name" value="Peptidase_S8"/>
    <property type="match status" value="1"/>
</dbReference>
<evidence type="ECO:0000256" key="1">
    <source>
        <dbReference type="ARBA" id="ARBA00011073"/>
    </source>
</evidence>
<dbReference type="PANTHER" id="PTHR43806:SF11">
    <property type="entry name" value="CEREVISIN-RELATED"/>
    <property type="match status" value="1"/>
</dbReference>
<dbReference type="InterPro" id="IPR036852">
    <property type="entry name" value="Peptidase_S8/S53_dom_sf"/>
</dbReference>
<evidence type="ECO:0000256" key="3">
    <source>
        <dbReference type="ARBA" id="ARBA00022723"/>
    </source>
</evidence>
<dbReference type="GO" id="GO:0004252">
    <property type="term" value="F:serine-type endopeptidase activity"/>
    <property type="evidence" value="ECO:0007669"/>
    <property type="project" value="UniProtKB-UniRule"/>
</dbReference>
<evidence type="ECO:0000313" key="9">
    <source>
        <dbReference type="EMBL" id="AKF93500.1"/>
    </source>
</evidence>
<dbReference type="InterPro" id="IPR022398">
    <property type="entry name" value="Peptidase_S8_His-AS"/>
</dbReference>
<name>A0A0F7BZM9_BRELA</name>
<dbReference type="AlphaFoldDB" id="A0A0F7BZM9"/>
<feature type="active site" description="Charge relay system" evidence="6">
    <location>
        <position position="294"/>
    </location>
</feature>
<keyword evidence="3" id="KW-0479">Metal-binding</keyword>
<dbReference type="InterPro" id="IPR034202">
    <property type="entry name" value="Subtilisin_Carlsberg-like"/>
</dbReference>
<dbReference type="InterPro" id="IPR015500">
    <property type="entry name" value="Peptidase_S8_subtilisin-rel"/>
</dbReference>
<dbReference type="PROSITE" id="PS00136">
    <property type="entry name" value="SUBTILASE_ASP"/>
    <property type="match status" value="1"/>
</dbReference>
<protein>
    <submittedName>
        <fullName evidence="9">Peptidase</fullName>
    </submittedName>
</protein>
<keyword evidence="2 6" id="KW-0645">Protease</keyword>
<evidence type="ECO:0000256" key="4">
    <source>
        <dbReference type="ARBA" id="ARBA00022801"/>
    </source>
</evidence>
<organism evidence="9">
    <name type="scientific">Brevibacillus laterosporus</name>
    <name type="common">Bacillus laterosporus</name>
    <dbReference type="NCBI Taxonomy" id="1465"/>
    <lineage>
        <taxon>Bacteria</taxon>
        <taxon>Bacillati</taxon>
        <taxon>Bacillota</taxon>
        <taxon>Bacilli</taxon>
        <taxon>Bacillales</taxon>
        <taxon>Paenibacillaceae</taxon>
        <taxon>Brevibacillus</taxon>
    </lineage>
</organism>
<dbReference type="PROSITE" id="PS51892">
    <property type="entry name" value="SUBTILASE"/>
    <property type="match status" value="1"/>
</dbReference>
<evidence type="ECO:0000256" key="7">
    <source>
        <dbReference type="SAM" id="MobiDB-lite"/>
    </source>
</evidence>
<dbReference type="InterPro" id="IPR050131">
    <property type="entry name" value="Peptidase_S8_subtilisin-like"/>
</dbReference>
<feature type="region of interest" description="Disordered" evidence="7">
    <location>
        <begin position="349"/>
        <end position="395"/>
    </location>
</feature>
<feature type="active site" description="Charge relay system" evidence="6">
    <location>
        <position position="142"/>
    </location>
</feature>
<accession>A0A0F7BZM9</accession>
<keyword evidence="4 6" id="KW-0378">Hydrolase</keyword>
<dbReference type="Gene3D" id="3.40.50.200">
    <property type="entry name" value="Peptidase S8/S53 domain"/>
    <property type="match status" value="1"/>
</dbReference>
<evidence type="ECO:0000256" key="5">
    <source>
        <dbReference type="ARBA" id="ARBA00022825"/>
    </source>
</evidence>
<keyword evidence="5 6" id="KW-0720">Serine protease</keyword>
<dbReference type="CDD" id="cd07477">
    <property type="entry name" value="Peptidases_S8_Subtilisin_subset"/>
    <property type="match status" value="1"/>
</dbReference>
<reference evidence="9" key="1">
    <citation type="submission" date="2015-03" db="EMBL/GenBank/DDBJ databases">
        <title>MIGS Cultured Bacterial/Archaeal sample from Brevibacillus laterosporus.</title>
        <authorList>
            <person name="Zeng D."/>
            <person name="Zhu L."/>
            <person name="Dong G."/>
            <person name="Ye W."/>
            <person name="Ren D."/>
            <person name="Wu L."/>
            <person name="Xu J."/>
            <person name="Li G."/>
            <person name="Guo L."/>
        </authorList>
    </citation>
    <scope>NUCLEOTIDE SEQUENCE</scope>
    <source>
        <strain evidence="9">B9</strain>
    </source>
</reference>
<feature type="active site" description="Charge relay system" evidence="6">
    <location>
        <position position="110"/>
    </location>
</feature>
<dbReference type="RefSeq" id="WP_031412357.1">
    <property type="nucleotide sequence ID" value="NZ_CP011074.1"/>
</dbReference>
<dbReference type="PRINTS" id="PR00723">
    <property type="entry name" value="SUBTILISIN"/>
</dbReference>
<dbReference type="EMBL" id="CP011074">
    <property type="protein sequence ID" value="AKF93500.1"/>
    <property type="molecule type" value="Genomic_DNA"/>
</dbReference>
<dbReference type="InterPro" id="IPR023827">
    <property type="entry name" value="Peptidase_S8_Asp-AS"/>
</dbReference>
<feature type="compositionally biased region" description="Basic and acidic residues" evidence="7">
    <location>
        <begin position="358"/>
        <end position="370"/>
    </location>
</feature>